<reference evidence="2 3" key="1">
    <citation type="journal article" date="2019" name="Sci. Rep.">
        <title>Orb-weaving spider Araneus ventricosus genome elucidates the spidroin gene catalogue.</title>
        <authorList>
            <person name="Kono N."/>
            <person name="Nakamura H."/>
            <person name="Ohtoshi R."/>
            <person name="Moran D.A.P."/>
            <person name="Shinohara A."/>
            <person name="Yoshida Y."/>
            <person name="Fujiwara M."/>
            <person name="Mori M."/>
            <person name="Tomita M."/>
            <person name="Arakawa K."/>
        </authorList>
    </citation>
    <scope>NUCLEOTIDE SEQUENCE [LARGE SCALE GENOMIC DNA]</scope>
</reference>
<keyword evidence="1" id="KW-1133">Transmembrane helix</keyword>
<sequence length="211" mass="24667">MKKFLSLLSHLIRSLEMWNQLLLTLLILITLTFYYPFQRTFVGTPSSQRTQLCQLTFLCIFSRHFERYAPTLTPLISHCWSSRCIRLGWTTQLFQIRPFMQMQLILHLSIILIYCFIQIEVLSYHPNLKRPGRILRGAPAERHFLFELASSLMSFSQISPVSVRDEEIEVTLRELWFLKEGKGVLNTLWPKDCLVGIHPGTLTLFSALLVH</sequence>
<accession>A0A4Y2Q4L2</accession>
<dbReference type="EMBL" id="BGPR01012923">
    <property type="protein sequence ID" value="GBN58391.1"/>
    <property type="molecule type" value="Genomic_DNA"/>
</dbReference>
<keyword evidence="1" id="KW-0812">Transmembrane</keyword>
<keyword evidence="1" id="KW-0472">Membrane</keyword>
<proteinExistence type="predicted"/>
<dbReference type="AlphaFoldDB" id="A0A4Y2Q4L2"/>
<name>A0A4Y2Q4L2_ARAVE</name>
<feature type="transmembrane region" description="Helical" evidence="1">
    <location>
        <begin position="104"/>
        <end position="124"/>
    </location>
</feature>
<feature type="transmembrane region" description="Helical" evidence="1">
    <location>
        <begin position="21"/>
        <end position="37"/>
    </location>
</feature>
<protein>
    <submittedName>
        <fullName evidence="2">Uncharacterized protein</fullName>
    </submittedName>
</protein>
<organism evidence="2 3">
    <name type="scientific">Araneus ventricosus</name>
    <name type="common">Orbweaver spider</name>
    <name type="synonym">Epeira ventricosa</name>
    <dbReference type="NCBI Taxonomy" id="182803"/>
    <lineage>
        <taxon>Eukaryota</taxon>
        <taxon>Metazoa</taxon>
        <taxon>Ecdysozoa</taxon>
        <taxon>Arthropoda</taxon>
        <taxon>Chelicerata</taxon>
        <taxon>Arachnida</taxon>
        <taxon>Araneae</taxon>
        <taxon>Araneomorphae</taxon>
        <taxon>Entelegynae</taxon>
        <taxon>Araneoidea</taxon>
        <taxon>Araneidae</taxon>
        <taxon>Araneus</taxon>
    </lineage>
</organism>
<keyword evidence="3" id="KW-1185">Reference proteome</keyword>
<dbReference type="Proteomes" id="UP000499080">
    <property type="component" value="Unassembled WGS sequence"/>
</dbReference>
<evidence type="ECO:0000313" key="3">
    <source>
        <dbReference type="Proteomes" id="UP000499080"/>
    </source>
</evidence>
<evidence type="ECO:0000256" key="1">
    <source>
        <dbReference type="SAM" id="Phobius"/>
    </source>
</evidence>
<comment type="caution">
    <text evidence="2">The sequence shown here is derived from an EMBL/GenBank/DDBJ whole genome shotgun (WGS) entry which is preliminary data.</text>
</comment>
<evidence type="ECO:0000313" key="2">
    <source>
        <dbReference type="EMBL" id="GBN58391.1"/>
    </source>
</evidence>
<gene>
    <name evidence="2" type="ORF">AVEN_95889_1</name>
</gene>